<keyword evidence="4" id="KW-1185">Reference proteome</keyword>
<evidence type="ECO:0000259" key="2">
    <source>
        <dbReference type="Pfam" id="PF19762"/>
    </source>
</evidence>
<sequence length="113" mass="12225">MGAEEIIIPLAFFGVIFGIVYLFFSTRNKERLALIEKGADASIFNLGKRGSSWKIIILNLAFLSMGIGAGAFLASLIDTYSNLGDGAMAAVIFFMAGVGLYVGFTQTKKWTEE</sequence>
<keyword evidence="1" id="KW-0472">Membrane</keyword>
<comment type="caution">
    <text evidence="3">The sequence shown here is derived from an EMBL/GenBank/DDBJ whole genome shotgun (WGS) entry which is preliminary data.</text>
</comment>
<dbReference type="EMBL" id="JAFMPT010000008">
    <property type="protein sequence ID" value="MCC1484521.1"/>
    <property type="molecule type" value="Genomic_DNA"/>
</dbReference>
<reference evidence="4" key="1">
    <citation type="submission" date="2021-03" db="EMBL/GenBank/DDBJ databases">
        <title>Genome of Cognatishimia sp. F0-27.</title>
        <authorList>
            <person name="Ping X."/>
        </authorList>
    </citation>
    <scope>NUCLEOTIDE SEQUENCE [LARGE SCALE GENOMIC DNA]</scope>
    <source>
        <strain evidence="4">E313</strain>
    </source>
</reference>
<organism evidence="3 4">
    <name type="scientific">Winogradskyella immobilis</name>
    <dbReference type="NCBI Taxonomy" id="2816852"/>
    <lineage>
        <taxon>Bacteria</taxon>
        <taxon>Pseudomonadati</taxon>
        <taxon>Bacteroidota</taxon>
        <taxon>Flavobacteriia</taxon>
        <taxon>Flavobacteriales</taxon>
        <taxon>Flavobacteriaceae</taxon>
        <taxon>Winogradskyella</taxon>
    </lineage>
</organism>
<feature type="transmembrane region" description="Helical" evidence="1">
    <location>
        <begin position="83"/>
        <end position="104"/>
    </location>
</feature>
<evidence type="ECO:0000313" key="3">
    <source>
        <dbReference type="EMBL" id="MCC1484521.1"/>
    </source>
</evidence>
<feature type="transmembrane region" description="Helical" evidence="1">
    <location>
        <begin position="55"/>
        <end position="77"/>
    </location>
</feature>
<keyword evidence="1" id="KW-1133">Transmembrane helix</keyword>
<feature type="transmembrane region" description="Helical" evidence="1">
    <location>
        <begin position="6"/>
        <end position="24"/>
    </location>
</feature>
<dbReference type="Proteomes" id="UP000778797">
    <property type="component" value="Unassembled WGS sequence"/>
</dbReference>
<dbReference type="Pfam" id="PF19762">
    <property type="entry name" value="DUF6249"/>
    <property type="match status" value="1"/>
</dbReference>
<proteinExistence type="predicted"/>
<reference evidence="4" key="2">
    <citation type="submission" date="2023-07" db="EMBL/GenBank/DDBJ databases">
        <title>Genome of Winogradskyella sp. E313.</title>
        <authorList>
            <person name="Zhou Y."/>
        </authorList>
    </citation>
    <scope>NUCLEOTIDE SEQUENCE [LARGE SCALE GENOMIC DNA]</scope>
    <source>
        <strain evidence="4">E313</strain>
    </source>
</reference>
<keyword evidence="1" id="KW-0812">Transmembrane</keyword>
<gene>
    <name evidence="3" type="ORF">J1C55_07980</name>
</gene>
<name>A0ABS8ENB9_9FLAO</name>
<protein>
    <recommendedName>
        <fullName evidence="2">DUF6249 domain-containing protein</fullName>
    </recommendedName>
</protein>
<accession>A0ABS8ENB9</accession>
<evidence type="ECO:0000256" key="1">
    <source>
        <dbReference type="SAM" id="Phobius"/>
    </source>
</evidence>
<dbReference type="RefSeq" id="WP_227476967.1">
    <property type="nucleotide sequence ID" value="NZ_JAFMPT010000008.1"/>
</dbReference>
<dbReference type="InterPro" id="IPR046216">
    <property type="entry name" value="DUF6249"/>
</dbReference>
<feature type="domain" description="DUF6249" evidence="2">
    <location>
        <begin position="7"/>
        <end position="104"/>
    </location>
</feature>
<evidence type="ECO:0000313" key="4">
    <source>
        <dbReference type="Proteomes" id="UP000778797"/>
    </source>
</evidence>